<protein>
    <submittedName>
        <fullName evidence="1">Uncharacterized protein</fullName>
    </submittedName>
</protein>
<organism evidence="1 2">
    <name type="scientific">Streptomyces zagrosensis</name>
    <dbReference type="NCBI Taxonomy" id="1042984"/>
    <lineage>
        <taxon>Bacteria</taxon>
        <taxon>Bacillati</taxon>
        <taxon>Actinomycetota</taxon>
        <taxon>Actinomycetes</taxon>
        <taxon>Kitasatosporales</taxon>
        <taxon>Streptomycetaceae</taxon>
        <taxon>Streptomyces</taxon>
    </lineage>
</organism>
<evidence type="ECO:0000313" key="1">
    <source>
        <dbReference type="EMBL" id="MBB5938556.1"/>
    </source>
</evidence>
<proteinExistence type="predicted"/>
<name>A0A7W9QEB6_9ACTN</name>
<comment type="caution">
    <text evidence="1">The sequence shown here is derived from an EMBL/GenBank/DDBJ whole genome shotgun (WGS) entry which is preliminary data.</text>
</comment>
<dbReference type="AlphaFoldDB" id="A0A7W9QEB6"/>
<accession>A0A7W9QEB6</accession>
<reference evidence="1 2" key="1">
    <citation type="submission" date="2020-08" db="EMBL/GenBank/DDBJ databases">
        <title>Genomic Encyclopedia of Type Strains, Phase III (KMG-III): the genomes of soil and plant-associated and newly described type strains.</title>
        <authorList>
            <person name="Whitman W."/>
        </authorList>
    </citation>
    <scope>NUCLEOTIDE SEQUENCE [LARGE SCALE GENOMIC DNA]</scope>
    <source>
        <strain evidence="1 2">CECT 8305</strain>
    </source>
</reference>
<dbReference type="RefSeq" id="WP_281392873.1">
    <property type="nucleotide sequence ID" value="NZ_JACHJL010000017.1"/>
</dbReference>
<dbReference type="EMBL" id="JACHJL010000017">
    <property type="protein sequence ID" value="MBB5938556.1"/>
    <property type="molecule type" value="Genomic_DNA"/>
</dbReference>
<dbReference type="Proteomes" id="UP000588098">
    <property type="component" value="Unassembled WGS sequence"/>
</dbReference>
<gene>
    <name evidence="1" type="ORF">FHS42_005645</name>
</gene>
<keyword evidence="2" id="KW-1185">Reference proteome</keyword>
<evidence type="ECO:0000313" key="2">
    <source>
        <dbReference type="Proteomes" id="UP000588098"/>
    </source>
</evidence>
<sequence length="44" mass="4684">MAMSNGYPADKTMALSLFVAKIHGLAVTEHARGQGIAAVRLKRT</sequence>